<evidence type="ECO:0000313" key="6">
    <source>
        <dbReference type="Proteomes" id="UP001549204"/>
    </source>
</evidence>
<dbReference type="InterPro" id="IPR023198">
    <property type="entry name" value="PGP-like_dom2"/>
</dbReference>
<keyword evidence="4" id="KW-0460">Magnesium</keyword>
<dbReference type="SFLD" id="SFLDS00003">
    <property type="entry name" value="Haloacid_Dehalogenase"/>
    <property type="match status" value="1"/>
</dbReference>
<name>A0ABV2GT47_9HYPH</name>
<dbReference type="InterPro" id="IPR036412">
    <property type="entry name" value="HAD-like_sf"/>
</dbReference>
<comment type="cofactor">
    <cofactor evidence="1">
        <name>Mg(2+)</name>
        <dbReference type="ChEBI" id="CHEBI:18420"/>
    </cofactor>
</comment>
<dbReference type="Gene3D" id="1.10.150.240">
    <property type="entry name" value="Putative phosphatase, domain 2"/>
    <property type="match status" value="1"/>
</dbReference>
<dbReference type="InterPro" id="IPR006439">
    <property type="entry name" value="HAD-SF_hydro_IA"/>
</dbReference>
<dbReference type="InterPro" id="IPR051600">
    <property type="entry name" value="Beta-PGM-like"/>
</dbReference>
<dbReference type="PANTHER" id="PTHR46193">
    <property type="entry name" value="6-PHOSPHOGLUCONATE PHOSPHATASE"/>
    <property type="match status" value="1"/>
</dbReference>
<organism evidence="5 6">
    <name type="scientific">Mesorhizobium robiniae</name>
    <dbReference type="NCBI Taxonomy" id="559315"/>
    <lineage>
        <taxon>Bacteria</taxon>
        <taxon>Pseudomonadati</taxon>
        <taxon>Pseudomonadota</taxon>
        <taxon>Alphaproteobacteria</taxon>
        <taxon>Hyphomicrobiales</taxon>
        <taxon>Phyllobacteriaceae</taxon>
        <taxon>Mesorhizobium</taxon>
    </lineage>
</organism>
<sequence>MSRGKPFELVIFDCDGVLIDSEILACRIDAEELNAIGYPITLEEVVLRFTGLPSGSMRAVVERDLGRPLPDNFEAIIRKKTSDAYRTDLTAIAGMAEFIDALDIPACVASSSAPDKLRYGLELTGLYQRFAPNVFSTTMVANGKPAPDLFLHAARTMGVEPDRCVVVEDSTAGVRAGVAAGMHVVGFTAGSHCGQGHGERLLEAGALSIASHPEVLATLFRSTSTVAM</sequence>
<comment type="caution">
    <text evidence="5">The sequence shown here is derived from an EMBL/GenBank/DDBJ whole genome shotgun (WGS) entry which is preliminary data.</text>
</comment>
<dbReference type="GO" id="GO:0016787">
    <property type="term" value="F:hydrolase activity"/>
    <property type="evidence" value="ECO:0007669"/>
    <property type="project" value="UniProtKB-KW"/>
</dbReference>
<dbReference type="Pfam" id="PF00702">
    <property type="entry name" value="Hydrolase"/>
    <property type="match status" value="1"/>
</dbReference>
<dbReference type="SFLD" id="SFLDG01129">
    <property type="entry name" value="C1.5:_HAD__Beta-PGM__Phosphata"/>
    <property type="match status" value="1"/>
</dbReference>
<evidence type="ECO:0000256" key="4">
    <source>
        <dbReference type="ARBA" id="ARBA00022842"/>
    </source>
</evidence>
<keyword evidence="5" id="KW-0378">Hydrolase</keyword>
<dbReference type="PANTHER" id="PTHR46193:SF10">
    <property type="entry name" value="6-PHOSPHOGLUCONATE PHOSPHATASE"/>
    <property type="match status" value="1"/>
</dbReference>
<comment type="similarity">
    <text evidence="2">Belongs to the HAD-like hydrolase superfamily. CbbY/CbbZ/Gph/YieH family.</text>
</comment>
<dbReference type="EMBL" id="JBEPMC010000008">
    <property type="protein sequence ID" value="MET3581470.1"/>
    <property type="molecule type" value="Genomic_DNA"/>
</dbReference>
<dbReference type="RefSeq" id="WP_354493120.1">
    <property type="nucleotide sequence ID" value="NZ_JBEPMC010000008.1"/>
</dbReference>
<evidence type="ECO:0000256" key="2">
    <source>
        <dbReference type="ARBA" id="ARBA00006171"/>
    </source>
</evidence>
<dbReference type="CDD" id="cd07526">
    <property type="entry name" value="HAD_BPGM_like"/>
    <property type="match status" value="1"/>
</dbReference>
<evidence type="ECO:0000256" key="1">
    <source>
        <dbReference type="ARBA" id="ARBA00001946"/>
    </source>
</evidence>
<keyword evidence="6" id="KW-1185">Reference proteome</keyword>
<protein>
    <submittedName>
        <fullName evidence="5">HAD superfamily hydrolase (TIGR01509 family)</fullName>
    </submittedName>
</protein>
<dbReference type="Gene3D" id="3.40.50.1000">
    <property type="entry name" value="HAD superfamily/HAD-like"/>
    <property type="match status" value="1"/>
</dbReference>
<accession>A0ABV2GT47</accession>
<dbReference type="NCBIfam" id="TIGR01509">
    <property type="entry name" value="HAD-SF-IA-v3"/>
    <property type="match status" value="1"/>
</dbReference>
<gene>
    <name evidence="5" type="ORF">ABID19_004521</name>
</gene>
<dbReference type="Proteomes" id="UP001549204">
    <property type="component" value="Unassembled WGS sequence"/>
</dbReference>
<evidence type="ECO:0000313" key="5">
    <source>
        <dbReference type="EMBL" id="MET3581470.1"/>
    </source>
</evidence>
<proteinExistence type="inferred from homology"/>
<dbReference type="InterPro" id="IPR023214">
    <property type="entry name" value="HAD_sf"/>
</dbReference>
<reference evidence="5 6" key="1">
    <citation type="submission" date="2024-06" db="EMBL/GenBank/DDBJ databases">
        <title>Genomic Encyclopedia of Type Strains, Phase IV (KMG-IV): sequencing the most valuable type-strain genomes for metagenomic binning, comparative biology and taxonomic classification.</title>
        <authorList>
            <person name="Goeker M."/>
        </authorList>
    </citation>
    <scope>NUCLEOTIDE SEQUENCE [LARGE SCALE GENOMIC DNA]</scope>
    <source>
        <strain evidence="5 6">DSM 100022</strain>
    </source>
</reference>
<dbReference type="SUPFAM" id="SSF56784">
    <property type="entry name" value="HAD-like"/>
    <property type="match status" value="1"/>
</dbReference>
<evidence type="ECO:0000256" key="3">
    <source>
        <dbReference type="ARBA" id="ARBA00022723"/>
    </source>
</evidence>
<keyword evidence="3" id="KW-0479">Metal-binding</keyword>